<keyword evidence="2" id="KW-0472">Membrane</keyword>
<evidence type="ECO:0000313" key="4">
    <source>
        <dbReference type="Proteomes" id="UP000681341"/>
    </source>
</evidence>
<evidence type="ECO:0000256" key="1">
    <source>
        <dbReference type="SAM" id="MobiDB-lite"/>
    </source>
</evidence>
<feature type="region of interest" description="Disordered" evidence="1">
    <location>
        <begin position="1"/>
        <end position="75"/>
    </location>
</feature>
<feature type="transmembrane region" description="Helical" evidence="2">
    <location>
        <begin position="314"/>
        <end position="334"/>
    </location>
</feature>
<name>A0ABS3U859_9ACTN</name>
<feature type="transmembrane region" description="Helical" evidence="2">
    <location>
        <begin position="560"/>
        <end position="584"/>
    </location>
</feature>
<evidence type="ECO:0000256" key="2">
    <source>
        <dbReference type="SAM" id="Phobius"/>
    </source>
</evidence>
<sequence>MDQPPSAGGPPPSSPSAPARIAPQFLPAPNRNPAAPPDGTGGSTGGIRANGSRASPNGRSEPLRGNESGHSSGGIEIDPAYATLLQTQSDTARIALALLLLAAPVTAAVTAYLLPTLRTIQLSRIEGLSVFGSAETIGPANYDQVAAEGAFTEGLAALAGPILAMVLAGAVLAPIAAWFLHRSGTRLSTAARVVWSLAAITFAPAALTVARLIDRVVAGSDRPASLYDWPGLIAGVVVGLGVLAVLAAMRGTETGGKTGVAVTACLTALAVTACGLQTFAYSTISGLEPATPVTQIFSGLYSGISPGISAAKSVLLMAILAALGIAAALVFIAARTRIDVSPVDPAPARPAATVAGAIALVLLLAAVGAFLLPWLARMGEDTSEGADLWLAIRRTWGPPLITTAVALPIAVAGGYALGCLRPLGNASRWLLLPFAPWLFTGSGPLGAANLEAVAGEGEYMVIGSFPARAWVAVPLLFVFTALCWGLEDRRRAALMRGAEPREARVAFFKEAWPMVALMGMALLLVNAQDLFWQQLTFQDMLSSGPMISALENLEFEQSGVALGFPVPLVVLYALAAAAAAVWYLPRLAIRTGKD</sequence>
<feature type="transmembrane region" description="Helical" evidence="2">
    <location>
        <begin position="396"/>
        <end position="417"/>
    </location>
</feature>
<keyword evidence="2" id="KW-0812">Transmembrane</keyword>
<feature type="transmembrane region" description="Helical" evidence="2">
    <location>
        <begin position="467"/>
        <end position="486"/>
    </location>
</feature>
<feature type="transmembrane region" description="Helical" evidence="2">
    <location>
        <begin position="193"/>
        <end position="213"/>
    </location>
</feature>
<protein>
    <recommendedName>
        <fullName evidence="5">ABC transporter permease</fullName>
    </recommendedName>
</protein>
<proteinExistence type="predicted"/>
<keyword evidence="4" id="KW-1185">Reference proteome</keyword>
<evidence type="ECO:0000313" key="3">
    <source>
        <dbReference type="EMBL" id="MBO3734969.1"/>
    </source>
</evidence>
<keyword evidence="2" id="KW-1133">Transmembrane helix</keyword>
<evidence type="ECO:0008006" key="5">
    <source>
        <dbReference type="Google" id="ProtNLM"/>
    </source>
</evidence>
<feature type="transmembrane region" description="Helical" evidence="2">
    <location>
        <begin position="354"/>
        <end position="376"/>
    </location>
</feature>
<comment type="caution">
    <text evidence="3">The sequence shown here is derived from an EMBL/GenBank/DDBJ whole genome shotgun (WGS) entry which is preliminary data.</text>
</comment>
<feature type="transmembrane region" description="Helical" evidence="2">
    <location>
        <begin position="229"/>
        <end position="248"/>
    </location>
</feature>
<feature type="transmembrane region" description="Helical" evidence="2">
    <location>
        <begin position="158"/>
        <end position="181"/>
    </location>
</feature>
<reference evidence="3 4" key="1">
    <citation type="submission" date="2021-03" db="EMBL/GenBank/DDBJ databases">
        <title>Glycomyces sp. nov., a novel actinomycete isolated from soil.</title>
        <authorList>
            <person name="Yang X."/>
            <person name="Xu X."/>
        </authorList>
    </citation>
    <scope>NUCLEOTIDE SEQUENCE [LARGE SCALE GENOMIC DNA]</scope>
    <source>
        <strain evidence="3 4">NEAU-S30</strain>
    </source>
</reference>
<feature type="transmembrane region" description="Helical" evidence="2">
    <location>
        <begin position="429"/>
        <end position="447"/>
    </location>
</feature>
<feature type="transmembrane region" description="Helical" evidence="2">
    <location>
        <begin position="94"/>
        <end position="114"/>
    </location>
</feature>
<organism evidence="3 4">
    <name type="scientific">Glycomyces niveus</name>
    <dbReference type="NCBI Taxonomy" id="2820287"/>
    <lineage>
        <taxon>Bacteria</taxon>
        <taxon>Bacillati</taxon>
        <taxon>Actinomycetota</taxon>
        <taxon>Actinomycetes</taxon>
        <taxon>Glycomycetales</taxon>
        <taxon>Glycomycetaceae</taxon>
        <taxon>Glycomyces</taxon>
    </lineage>
</organism>
<dbReference type="RefSeq" id="WP_208498591.1">
    <property type="nucleotide sequence ID" value="NZ_JAGFNP010000012.1"/>
</dbReference>
<feature type="transmembrane region" description="Helical" evidence="2">
    <location>
        <begin position="507"/>
        <end position="525"/>
    </location>
</feature>
<dbReference type="Proteomes" id="UP000681341">
    <property type="component" value="Unassembled WGS sequence"/>
</dbReference>
<accession>A0ABS3U859</accession>
<gene>
    <name evidence="3" type="ORF">J5V16_19240</name>
</gene>
<dbReference type="EMBL" id="JAGFNP010000012">
    <property type="protein sequence ID" value="MBO3734969.1"/>
    <property type="molecule type" value="Genomic_DNA"/>
</dbReference>
<feature type="transmembrane region" description="Helical" evidence="2">
    <location>
        <begin position="260"/>
        <end position="280"/>
    </location>
</feature>